<evidence type="ECO:0000313" key="2">
    <source>
        <dbReference type="EMBL" id="CAF4064911.1"/>
    </source>
</evidence>
<dbReference type="Proteomes" id="UP000663829">
    <property type="component" value="Unassembled WGS sequence"/>
</dbReference>
<proteinExistence type="predicted"/>
<evidence type="ECO:0008006" key="4">
    <source>
        <dbReference type="Google" id="ProtNLM"/>
    </source>
</evidence>
<organism evidence="1 3">
    <name type="scientific">Didymodactylos carnosus</name>
    <dbReference type="NCBI Taxonomy" id="1234261"/>
    <lineage>
        <taxon>Eukaryota</taxon>
        <taxon>Metazoa</taxon>
        <taxon>Spiralia</taxon>
        <taxon>Gnathifera</taxon>
        <taxon>Rotifera</taxon>
        <taxon>Eurotatoria</taxon>
        <taxon>Bdelloidea</taxon>
        <taxon>Philodinida</taxon>
        <taxon>Philodinidae</taxon>
        <taxon>Didymodactylos</taxon>
    </lineage>
</organism>
<dbReference type="Proteomes" id="UP000681722">
    <property type="component" value="Unassembled WGS sequence"/>
</dbReference>
<accession>A0A815BJJ7</accession>
<comment type="caution">
    <text evidence="1">The sequence shown here is derived from an EMBL/GenBank/DDBJ whole genome shotgun (WGS) entry which is preliminary data.</text>
</comment>
<dbReference type="AlphaFoldDB" id="A0A815BJJ7"/>
<protein>
    <recommendedName>
        <fullName evidence="4">Reverse transcriptase domain-containing protein</fullName>
    </recommendedName>
</protein>
<keyword evidence="3" id="KW-1185">Reference proteome</keyword>
<dbReference type="EMBL" id="CAJOBC010024861">
    <property type="protein sequence ID" value="CAF4064911.1"/>
    <property type="molecule type" value="Genomic_DNA"/>
</dbReference>
<dbReference type="EMBL" id="CAJNOQ010011341">
    <property type="protein sequence ID" value="CAF1274480.1"/>
    <property type="molecule type" value="Genomic_DNA"/>
</dbReference>
<evidence type="ECO:0000313" key="3">
    <source>
        <dbReference type="Proteomes" id="UP000663829"/>
    </source>
</evidence>
<dbReference type="PANTHER" id="PTHR19446">
    <property type="entry name" value="REVERSE TRANSCRIPTASES"/>
    <property type="match status" value="1"/>
</dbReference>
<name>A0A815BJJ7_9BILA</name>
<evidence type="ECO:0000313" key="1">
    <source>
        <dbReference type="EMBL" id="CAF1274480.1"/>
    </source>
</evidence>
<reference evidence="1" key="1">
    <citation type="submission" date="2021-02" db="EMBL/GenBank/DDBJ databases">
        <authorList>
            <person name="Nowell W R."/>
        </authorList>
    </citation>
    <scope>NUCLEOTIDE SEQUENCE</scope>
</reference>
<gene>
    <name evidence="1" type="ORF">GPM918_LOCUS27248</name>
    <name evidence="2" type="ORF">SRO942_LOCUS27537</name>
</gene>
<sequence>MGLLSGIMDVEVDNVGPEIVEDEIEAAISPLEDKKADGIDEIPAELLKKLEASAKKELIRICQDMYEKGEWSRDFTKAIISKLEETDGNIGEDWKDRRLIKNLYLNQEAIVRVADGMSEPAVIGRGVRQGCLLSPLLFSIYVEMMMIEAMEDVSAGIKVGDKKICKLIEQVLKERAYLESDHQLYRVCLMYNNQIIDDNTYNQRFVETFLECLTEQTILYMIIFPSKLPKVNDELQSKLISKAFIPILDEYYINDKLDNDKTDSTQNLFIHFKPKFTDRGISALFKESSSKLETKAYNNEGKNVIIIQFQHNNLKN</sequence>
<dbReference type="OrthoDB" id="425681at2759"/>